<keyword evidence="1" id="KW-0812">Transmembrane</keyword>
<keyword evidence="3" id="KW-1185">Reference proteome</keyword>
<dbReference type="PATRIC" id="fig|47311.3.peg.25"/>
<dbReference type="Proteomes" id="UP000077275">
    <property type="component" value="Unassembled WGS sequence"/>
</dbReference>
<evidence type="ECO:0000313" key="2">
    <source>
        <dbReference type="EMBL" id="KZX17808.1"/>
    </source>
</evidence>
<reference evidence="2 3" key="1">
    <citation type="submission" date="2016-04" db="EMBL/GenBank/DDBJ databases">
        <title>Genome sequence of Methanobrevibacter cuticularis DSM 11139.</title>
        <authorList>
            <person name="Poehlein A."/>
            <person name="Seedorf H."/>
            <person name="Daniel R."/>
        </authorList>
    </citation>
    <scope>NUCLEOTIDE SEQUENCE [LARGE SCALE GENOMIC DNA]</scope>
    <source>
        <strain evidence="2 3">DSM 11139</strain>
    </source>
</reference>
<name>A0A166FLR8_9EURY</name>
<dbReference type="EMBL" id="LWMW01000009">
    <property type="protein sequence ID" value="KZX17808.1"/>
    <property type="molecule type" value="Genomic_DNA"/>
</dbReference>
<organism evidence="2 3">
    <name type="scientific">Methanobrevibacter cuticularis</name>
    <dbReference type="NCBI Taxonomy" id="47311"/>
    <lineage>
        <taxon>Archaea</taxon>
        <taxon>Methanobacteriati</taxon>
        <taxon>Methanobacteriota</taxon>
        <taxon>Methanomada group</taxon>
        <taxon>Methanobacteria</taxon>
        <taxon>Methanobacteriales</taxon>
        <taxon>Methanobacteriaceae</taxon>
        <taxon>Methanobrevibacter</taxon>
    </lineage>
</organism>
<sequence length="114" mass="13452">MIFRKIIAVIGAVFTFILLLYLLGFAVSTFIPNYKNNFFISLILILLFSFIIRKVYRFRADSPKDNDKSNLGFVDNESTIEEDYEYLSVPVKKPKFPFKKDYQNIHNEINNKKK</sequence>
<feature type="transmembrane region" description="Helical" evidence="1">
    <location>
        <begin position="37"/>
        <end position="56"/>
    </location>
</feature>
<evidence type="ECO:0000256" key="1">
    <source>
        <dbReference type="SAM" id="Phobius"/>
    </source>
</evidence>
<evidence type="ECO:0000313" key="3">
    <source>
        <dbReference type="Proteomes" id="UP000077275"/>
    </source>
</evidence>
<proteinExistence type="predicted"/>
<keyword evidence="1" id="KW-0472">Membrane</keyword>
<gene>
    <name evidence="2" type="ORF">MBCUT_00190</name>
</gene>
<dbReference type="AlphaFoldDB" id="A0A166FLR8"/>
<accession>A0A166FLR8</accession>
<protein>
    <submittedName>
        <fullName evidence="2">Uncharacterized protein</fullName>
    </submittedName>
</protein>
<comment type="caution">
    <text evidence="2">The sequence shown here is derived from an EMBL/GenBank/DDBJ whole genome shotgun (WGS) entry which is preliminary data.</text>
</comment>
<keyword evidence="1" id="KW-1133">Transmembrane helix</keyword>
<dbReference type="STRING" id="47311.MBCUT_00190"/>
<dbReference type="RefSeq" id="WP_067257157.1">
    <property type="nucleotide sequence ID" value="NZ_LWMW01000009.1"/>
</dbReference>
<feature type="transmembrane region" description="Helical" evidence="1">
    <location>
        <begin position="7"/>
        <end position="31"/>
    </location>
</feature>